<accession>A0A820MK06</accession>
<dbReference type="AlphaFoldDB" id="A0A820MK06"/>
<comment type="caution">
    <text evidence="1">The sequence shown here is derived from an EMBL/GenBank/DDBJ whole genome shotgun (WGS) entry which is preliminary data.</text>
</comment>
<evidence type="ECO:0000313" key="2">
    <source>
        <dbReference type="Proteomes" id="UP000663842"/>
    </source>
</evidence>
<dbReference type="EMBL" id="CAJOBF010019544">
    <property type="protein sequence ID" value="CAF4376586.1"/>
    <property type="molecule type" value="Genomic_DNA"/>
</dbReference>
<reference evidence="1" key="1">
    <citation type="submission" date="2021-02" db="EMBL/GenBank/DDBJ databases">
        <authorList>
            <person name="Nowell W R."/>
        </authorList>
    </citation>
    <scope>NUCLEOTIDE SEQUENCE</scope>
</reference>
<sequence length="49" mass="5572">MQKTSCKPNKTVRNTFRDSASGMTYQEIGVGLVKRERCTMSDTDLAIFR</sequence>
<name>A0A820MK06_9BILA</name>
<gene>
    <name evidence="1" type="ORF">UXM345_LOCUS37225</name>
</gene>
<feature type="non-terminal residue" evidence="1">
    <location>
        <position position="49"/>
    </location>
</feature>
<organism evidence="1 2">
    <name type="scientific">Rotaria magnacalcarata</name>
    <dbReference type="NCBI Taxonomy" id="392030"/>
    <lineage>
        <taxon>Eukaryota</taxon>
        <taxon>Metazoa</taxon>
        <taxon>Spiralia</taxon>
        <taxon>Gnathifera</taxon>
        <taxon>Rotifera</taxon>
        <taxon>Eurotatoria</taxon>
        <taxon>Bdelloidea</taxon>
        <taxon>Philodinida</taxon>
        <taxon>Philodinidae</taxon>
        <taxon>Rotaria</taxon>
    </lineage>
</organism>
<protein>
    <submittedName>
        <fullName evidence="1">Uncharacterized protein</fullName>
    </submittedName>
</protein>
<evidence type="ECO:0000313" key="1">
    <source>
        <dbReference type="EMBL" id="CAF4376586.1"/>
    </source>
</evidence>
<dbReference type="Proteomes" id="UP000663842">
    <property type="component" value="Unassembled WGS sequence"/>
</dbReference>
<proteinExistence type="predicted"/>